<evidence type="ECO:0000256" key="6">
    <source>
        <dbReference type="ARBA" id="ARBA00022989"/>
    </source>
</evidence>
<evidence type="ECO:0000256" key="3">
    <source>
        <dbReference type="ARBA" id="ARBA00022448"/>
    </source>
</evidence>
<keyword evidence="10" id="KW-1185">Reference proteome</keyword>
<reference evidence="9 10" key="1">
    <citation type="submission" date="2020-08" db="EMBL/GenBank/DDBJ databases">
        <title>Genomic Encyclopedia of Type Strains, Phase IV (KMG-IV): sequencing the most valuable type-strain genomes for metagenomic binning, comparative biology and taxonomic classification.</title>
        <authorList>
            <person name="Goeker M."/>
        </authorList>
    </citation>
    <scope>NUCLEOTIDE SEQUENCE [LARGE SCALE GENOMIC DNA]</scope>
    <source>
        <strain evidence="9 10">DSM 25079</strain>
    </source>
</reference>
<dbReference type="PANTHER" id="PTHR30472:SF25">
    <property type="entry name" value="ABC TRANSPORTER PERMEASE PROTEIN MJ0876-RELATED"/>
    <property type="match status" value="1"/>
</dbReference>
<dbReference type="GO" id="GO:0022857">
    <property type="term" value="F:transmembrane transporter activity"/>
    <property type="evidence" value="ECO:0007669"/>
    <property type="project" value="InterPro"/>
</dbReference>
<evidence type="ECO:0000256" key="1">
    <source>
        <dbReference type="ARBA" id="ARBA00004651"/>
    </source>
</evidence>
<comment type="subcellular location">
    <subcellularLocation>
        <location evidence="1">Cell membrane</location>
        <topology evidence="1">Multi-pass membrane protein</topology>
    </subcellularLocation>
</comment>
<dbReference type="RefSeq" id="WP_184018969.1">
    <property type="nucleotide sequence ID" value="NZ_JACIJC010000004.1"/>
</dbReference>
<name>A0A7W9AIV1_9SPHN</name>
<keyword evidence="4" id="KW-1003">Cell membrane</keyword>
<dbReference type="AlphaFoldDB" id="A0A7W9AIV1"/>
<feature type="transmembrane region" description="Helical" evidence="8">
    <location>
        <begin position="302"/>
        <end position="321"/>
    </location>
</feature>
<evidence type="ECO:0000256" key="2">
    <source>
        <dbReference type="ARBA" id="ARBA00007935"/>
    </source>
</evidence>
<dbReference type="InterPro" id="IPR037294">
    <property type="entry name" value="ABC_BtuC-like"/>
</dbReference>
<keyword evidence="7 8" id="KW-0472">Membrane</keyword>
<evidence type="ECO:0000256" key="5">
    <source>
        <dbReference type="ARBA" id="ARBA00022692"/>
    </source>
</evidence>
<comment type="caution">
    <text evidence="9">The sequence shown here is derived from an EMBL/GenBank/DDBJ whole genome shotgun (WGS) entry which is preliminary data.</text>
</comment>
<dbReference type="InterPro" id="IPR000522">
    <property type="entry name" value="ABC_transptr_permease_BtuC"/>
</dbReference>
<evidence type="ECO:0000256" key="8">
    <source>
        <dbReference type="SAM" id="Phobius"/>
    </source>
</evidence>
<dbReference type="EMBL" id="JACIJC010000004">
    <property type="protein sequence ID" value="MBB5686489.1"/>
    <property type="molecule type" value="Genomic_DNA"/>
</dbReference>
<keyword evidence="6 8" id="KW-1133">Transmembrane helix</keyword>
<comment type="similarity">
    <text evidence="2">Belongs to the binding-protein-dependent transport system permease family. FecCD subfamily.</text>
</comment>
<dbReference type="GO" id="GO:0033214">
    <property type="term" value="P:siderophore-iron import into cell"/>
    <property type="evidence" value="ECO:0007669"/>
    <property type="project" value="TreeGrafter"/>
</dbReference>
<dbReference type="CDD" id="cd06550">
    <property type="entry name" value="TM_ABC_iron-siderophores_like"/>
    <property type="match status" value="1"/>
</dbReference>
<dbReference type="Proteomes" id="UP000549617">
    <property type="component" value="Unassembled WGS sequence"/>
</dbReference>
<keyword evidence="3" id="KW-0813">Transport</keyword>
<dbReference type="FunFam" id="1.10.3470.10:FF:000001">
    <property type="entry name" value="Vitamin B12 ABC transporter permease BtuC"/>
    <property type="match status" value="1"/>
</dbReference>
<feature type="transmembrane region" description="Helical" evidence="8">
    <location>
        <begin position="52"/>
        <end position="74"/>
    </location>
</feature>
<protein>
    <submittedName>
        <fullName evidence="9">Iron complex transport system permease protein</fullName>
    </submittedName>
</protein>
<proteinExistence type="inferred from homology"/>
<feature type="transmembrane region" description="Helical" evidence="8">
    <location>
        <begin position="231"/>
        <end position="254"/>
    </location>
</feature>
<feature type="transmembrane region" description="Helical" evidence="8">
    <location>
        <begin position="86"/>
        <end position="106"/>
    </location>
</feature>
<sequence>MSRWFIPALIVALVIISALSLLAGTVWLTPNEILFALSGTQTDLASLIVTEIRLPRLILAILIGGILGLSGATLQGLLRNPLAEPGLLGVSAGASLGAVIAIYYGFAAAFTLATPLFGLAGGFITAGLALLLSRSGGTLALILAGSAVSAIAAAGVSLALNLAPNPYAAYEIMTWLMGSLTDRSWDHVHLAAPFILAGGALLLFTGRALDALALGEAQAESLGVHVGRTRLLALFGTALGVGAATAVSGAIGFVGLVAPHVVRPLVGHRPGKTLLPAALAGAILMVMADIATRVIRFDGPAINLGVFVSIIGAPFFLWLVLHVRSRAP</sequence>
<feature type="transmembrane region" description="Helical" evidence="8">
    <location>
        <begin position="190"/>
        <end position="210"/>
    </location>
</feature>
<dbReference type="Pfam" id="PF01032">
    <property type="entry name" value="FecCD"/>
    <property type="match status" value="1"/>
</dbReference>
<evidence type="ECO:0000256" key="4">
    <source>
        <dbReference type="ARBA" id="ARBA00022475"/>
    </source>
</evidence>
<organism evidence="9 10">
    <name type="scientific">Sphingobium boeckii</name>
    <dbReference type="NCBI Taxonomy" id="1082345"/>
    <lineage>
        <taxon>Bacteria</taxon>
        <taxon>Pseudomonadati</taxon>
        <taxon>Pseudomonadota</taxon>
        <taxon>Alphaproteobacteria</taxon>
        <taxon>Sphingomonadales</taxon>
        <taxon>Sphingomonadaceae</taxon>
        <taxon>Sphingobium</taxon>
    </lineage>
</organism>
<gene>
    <name evidence="9" type="ORF">FHS49_002513</name>
</gene>
<feature type="transmembrane region" description="Helical" evidence="8">
    <location>
        <begin position="112"/>
        <end position="132"/>
    </location>
</feature>
<feature type="transmembrane region" description="Helical" evidence="8">
    <location>
        <begin position="274"/>
        <end position="295"/>
    </location>
</feature>
<evidence type="ECO:0000313" key="10">
    <source>
        <dbReference type="Proteomes" id="UP000549617"/>
    </source>
</evidence>
<accession>A0A7W9AIV1</accession>
<evidence type="ECO:0000313" key="9">
    <source>
        <dbReference type="EMBL" id="MBB5686489.1"/>
    </source>
</evidence>
<dbReference type="Gene3D" id="1.10.3470.10">
    <property type="entry name" value="ABC transporter involved in vitamin B12 uptake, BtuC"/>
    <property type="match status" value="1"/>
</dbReference>
<keyword evidence="5 8" id="KW-0812">Transmembrane</keyword>
<dbReference type="GO" id="GO:0005886">
    <property type="term" value="C:plasma membrane"/>
    <property type="evidence" value="ECO:0007669"/>
    <property type="project" value="UniProtKB-SubCell"/>
</dbReference>
<dbReference type="SUPFAM" id="SSF81345">
    <property type="entry name" value="ABC transporter involved in vitamin B12 uptake, BtuC"/>
    <property type="match status" value="1"/>
</dbReference>
<feature type="transmembrane region" description="Helical" evidence="8">
    <location>
        <begin position="139"/>
        <end position="160"/>
    </location>
</feature>
<dbReference type="PANTHER" id="PTHR30472">
    <property type="entry name" value="FERRIC ENTEROBACTIN TRANSPORT SYSTEM PERMEASE PROTEIN"/>
    <property type="match status" value="1"/>
</dbReference>
<evidence type="ECO:0000256" key="7">
    <source>
        <dbReference type="ARBA" id="ARBA00023136"/>
    </source>
</evidence>